<sequence length="424" mass="46941">MVSDGDGGLRKRPKLYTPEGAEVVDGVRPPWSEDARAALHASTSDRDLHQSRGFGTGPEAARQGSGSKGEGEGRDEEEGRTRDRSIRVMFEKMAAARQELEVILDTLGELERGNSLTIGSVEKSRAKSQEWPILAADRKQRQLAAISEVFREAHASLSSKVEASKIFYADLRRLQRKWKVKESARNTQTGFCFDLSFRQLDLKHSPIEIYKEESGELYVVADGLGRESTKLKAVGAAEVDQLLRKLQSKALADLFSQAIYRKMNCSSLRSSPIIVQSGFSPFLDLMSKSPEEAEPRERALQLKLHGEFLEMFGRNKNNFSAVLEAVSAIFQHEELKARVLDLVQGNMPTFCSCLRYTSAQTRCTLVVEKRGTPKSLTVSVLGDKIEAESCGLDLADLADGDKVSCSFSRLDRIAKALAQSFVDS</sequence>
<evidence type="ECO:0000256" key="5">
    <source>
        <dbReference type="ARBA" id="ARBA00023242"/>
    </source>
</evidence>
<dbReference type="AlphaFoldDB" id="A0A5B8MIP6"/>
<evidence type="ECO:0000313" key="7">
    <source>
        <dbReference type="EMBL" id="QDZ19252.1"/>
    </source>
</evidence>
<dbReference type="GO" id="GO:0016592">
    <property type="term" value="C:mediator complex"/>
    <property type="evidence" value="ECO:0007669"/>
    <property type="project" value="InterPro"/>
</dbReference>
<accession>A0A5B8MIP6</accession>
<dbReference type="EMBL" id="CP031035">
    <property type="protein sequence ID" value="QDZ19252.1"/>
    <property type="molecule type" value="Genomic_DNA"/>
</dbReference>
<keyword evidence="3" id="KW-0805">Transcription regulation</keyword>
<dbReference type="GO" id="GO:0070847">
    <property type="term" value="C:core mediator complex"/>
    <property type="evidence" value="ECO:0007669"/>
    <property type="project" value="TreeGrafter"/>
</dbReference>
<feature type="region of interest" description="Disordered" evidence="6">
    <location>
        <begin position="1"/>
        <end position="85"/>
    </location>
</feature>
<reference evidence="7 8" key="1">
    <citation type="submission" date="2018-07" db="EMBL/GenBank/DDBJ databases">
        <title>The complete nuclear genome of the prasinophyte Chloropicon primus (CCMP1205).</title>
        <authorList>
            <person name="Pombert J.-F."/>
            <person name="Otis C."/>
            <person name="Turmel M."/>
            <person name="Lemieux C."/>
        </authorList>
    </citation>
    <scope>NUCLEOTIDE SEQUENCE [LARGE SCALE GENOMIC DNA]</scope>
    <source>
        <strain evidence="7 8">CCMP1205</strain>
    </source>
</reference>
<gene>
    <name evidence="7" type="ORF">A3770_02p17700</name>
</gene>
<organism evidence="7 8">
    <name type="scientific">Chloropicon primus</name>
    <dbReference type="NCBI Taxonomy" id="1764295"/>
    <lineage>
        <taxon>Eukaryota</taxon>
        <taxon>Viridiplantae</taxon>
        <taxon>Chlorophyta</taxon>
        <taxon>Chloropicophyceae</taxon>
        <taxon>Chloropicales</taxon>
        <taxon>Chloropicaceae</taxon>
        <taxon>Chloropicon</taxon>
    </lineage>
</organism>
<evidence type="ECO:0000256" key="4">
    <source>
        <dbReference type="ARBA" id="ARBA00023163"/>
    </source>
</evidence>
<dbReference type="Proteomes" id="UP000316726">
    <property type="component" value="Chromosome 2"/>
</dbReference>
<evidence type="ECO:0000256" key="1">
    <source>
        <dbReference type="ARBA" id="ARBA00004123"/>
    </source>
</evidence>
<keyword evidence="8" id="KW-1185">Reference proteome</keyword>
<comment type="similarity">
    <text evidence="2">Belongs to the Mediator complex subunit 17 family.</text>
</comment>
<dbReference type="PANTHER" id="PTHR13114">
    <property type="entry name" value="MEDIATOR OF RNA POLYMERASE II TRANSCRIPTION SUBUNIT 17"/>
    <property type="match status" value="1"/>
</dbReference>
<evidence type="ECO:0000256" key="2">
    <source>
        <dbReference type="ARBA" id="ARBA00005635"/>
    </source>
</evidence>
<dbReference type="InterPro" id="IPR019313">
    <property type="entry name" value="Mediator_Med17"/>
</dbReference>
<evidence type="ECO:0000256" key="6">
    <source>
        <dbReference type="SAM" id="MobiDB-lite"/>
    </source>
</evidence>
<proteinExistence type="inferred from homology"/>
<keyword evidence="5" id="KW-0539">Nucleus</keyword>
<dbReference type="PANTHER" id="PTHR13114:SF7">
    <property type="entry name" value="MEDIATOR OF RNA POLYMERASE II TRANSCRIPTION SUBUNIT 17"/>
    <property type="match status" value="1"/>
</dbReference>
<keyword evidence="4" id="KW-0804">Transcription</keyword>
<feature type="compositionally biased region" description="Basic and acidic residues" evidence="6">
    <location>
        <begin position="31"/>
        <end position="50"/>
    </location>
</feature>
<dbReference type="GO" id="GO:0003712">
    <property type="term" value="F:transcription coregulator activity"/>
    <property type="evidence" value="ECO:0007669"/>
    <property type="project" value="InterPro"/>
</dbReference>
<feature type="compositionally biased region" description="Basic and acidic residues" evidence="6">
    <location>
        <begin position="69"/>
        <end position="85"/>
    </location>
</feature>
<dbReference type="GO" id="GO:0006357">
    <property type="term" value="P:regulation of transcription by RNA polymerase II"/>
    <property type="evidence" value="ECO:0007669"/>
    <property type="project" value="InterPro"/>
</dbReference>
<name>A0A5B8MIP6_9CHLO</name>
<evidence type="ECO:0000313" key="8">
    <source>
        <dbReference type="Proteomes" id="UP000316726"/>
    </source>
</evidence>
<protein>
    <recommendedName>
        <fullName evidence="9">Mediator complex subunit 17</fullName>
    </recommendedName>
</protein>
<evidence type="ECO:0000256" key="3">
    <source>
        <dbReference type="ARBA" id="ARBA00023015"/>
    </source>
</evidence>
<evidence type="ECO:0008006" key="9">
    <source>
        <dbReference type="Google" id="ProtNLM"/>
    </source>
</evidence>
<comment type="subcellular location">
    <subcellularLocation>
        <location evidence="1">Nucleus</location>
    </subcellularLocation>
</comment>